<evidence type="ECO:0000256" key="1">
    <source>
        <dbReference type="SAM" id="SignalP"/>
    </source>
</evidence>
<reference evidence="2" key="1">
    <citation type="submission" date="2022-12" db="EMBL/GenBank/DDBJ databases">
        <title>Paracoccus onchidii sp. nov., isolated from a marine invertebrate from the South China Sea.</title>
        <authorList>
            <person name="Xu S."/>
            <person name="Liu Z."/>
            <person name="Xu Y."/>
        </authorList>
    </citation>
    <scope>NUCLEOTIDE SEQUENCE</scope>
    <source>
        <strain evidence="2">Z330</strain>
    </source>
</reference>
<organism evidence="2 3">
    <name type="scientific">Paracoccus onchidii</name>
    <dbReference type="NCBI Taxonomy" id="3017813"/>
    <lineage>
        <taxon>Bacteria</taxon>
        <taxon>Pseudomonadati</taxon>
        <taxon>Pseudomonadota</taxon>
        <taxon>Alphaproteobacteria</taxon>
        <taxon>Rhodobacterales</taxon>
        <taxon>Paracoccaceae</taxon>
        <taxon>Paracoccus</taxon>
    </lineage>
</organism>
<dbReference type="InterPro" id="IPR047111">
    <property type="entry name" value="YbaP-like"/>
</dbReference>
<accession>A0ABT4ZCD3</accession>
<feature type="signal peptide" evidence="1">
    <location>
        <begin position="1"/>
        <end position="20"/>
    </location>
</feature>
<dbReference type="PANTHER" id="PTHR40590:SF1">
    <property type="entry name" value="CYTOPLASMIC PROTEIN"/>
    <property type="match status" value="1"/>
</dbReference>
<keyword evidence="1" id="KW-0732">Signal</keyword>
<gene>
    <name evidence="2" type="ORF">PAF17_05845</name>
</gene>
<dbReference type="InterPro" id="IPR002816">
    <property type="entry name" value="TraB/PrgY/GumN_fam"/>
</dbReference>
<keyword evidence="3" id="KW-1185">Reference proteome</keyword>
<dbReference type="Pfam" id="PF01963">
    <property type="entry name" value="TraB_PrgY_gumN"/>
    <property type="match status" value="1"/>
</dbReference>
<dbReference type="CDD" id="cd14789">
    <property type="entry name" value="Tiki"/>
    <property type="match status" value="1"/>
</dbReference>
<dbReference type="RefSeq" id="WP_271888152.1">
    <property type="nucleotide sequence ID" value="NZ_JAQBIE010000005.1"/>
</dbReference>
<feature type="chain" id="PRO_5045485885" evidence="1">
    <location>
        <begin position="21"/>
        <end position="337"/>
    </location>
</feature>
<dbReference type="PANTHER" id="PTHR40590">
    <property type="entry name" value="CYTOPLASMIC PROTEIN-RELATED"/>
    <property type="match status" value="1"/>
</dbReference>
<dbReference type="EMBL" id="JAQBIE010000005">
    <property type="protein sequence ID" value="MDB6177028.1"/>
    <property type="molecule type" value="Genomic_DNA"/>
</dbReference>
<evidence type="ECO:0000313" key="2">
    <source>
        <dbReference type="EMBL" id="MDB6177028.1"/>
    </source>
</evidence>
<dbReference type="Proteomes" id="UP001165641">
    <property type="component" value="Unassembled WGS sequence"/>
</dbReference>
<proteinExistence type="predicted"/>
<name>A0ABT4ZCD3_9RHOB</name>
<comment type="caution">
    <text evidence="2">The sequence shown here is derived from an EMBL/GenBank/DDBJ whole genome shotgun (WGS) entry which is preliminary data.</text>
</comment>
<sequence length="337" mass="36972">MRVWLGAAAVFLGLGGAGNAGECIGSNLFEQMPPEQRNQIEDAVRDVPYHEGLFWRASKGDQVITLVGTYHFGDPRHADSMARIDPFLSGADVLLVEAGPEEEQRLTHALTEDPTLMVDNSGPTLPERLPPEEWQALTDAMSQRGTPAVVTAKLRPWYVAMLLGVSPCMMQGQAESGAAGLDHLLVDRAKELDIPVRALEPWDTVFTLFRDMTPEQEIDMIRASLPAAAYADDYAITLTDAYFGGDVWKIWEFGRFDAYRNSGLSHDEVDGLMQLAQTQLMDRRNASWIAPLTEAARDAAQQGRGVVAGFGALHLPGEKGVLRLLEQEGWSIEPLDG</sequence>
<protein>
    <submittedName>
        <fullName evidence="2">TraB/GumN family protein</fullName>
    </submittedName>
</protein>
<evidence type="ECO:0000313" key="3">
    <source>
        <dbReference type="Proteomes" id="UP001165641"/>
    </source>
</evidence>